<dbReference type="EMBL" id="JAJEQR010000014">
    <property type="protein sequence ID" value="MCC2230624.1"/>
    <property type="molecule type" value="Genomic_DNA"/>
</dbReference>
<feature type="domain" description="Nucleoside phosphorylase" evidence="4">
    <location>
        <begin position="60"/>
        <end position="223"/>
    </location>
</feature>
<dbReference type="EC" id="2.4.2.3" evidence="1"/>
<comment type="catalytic activity">
    <reaction evidence="3">
        <text>uridine + phosphate = alpha-D-ribose 1-phosphate + uracil</text>
        <dbReference type="Rhea" id="RHEA:24388"/>
        <dbReference type="ChEBI" id="CHEBI:16704"/>
        <dbReference type="ChEBI" id="CHEBI:17568"/>
        <dbReference type="ChEBI" id="CHEBI:43474"/>
        <dbReference type="ChEBI" id="CHEBI:57720"/>
        <dbReference type="EC" id="2.4.2.3"/>
    </reaction>
</comment>
<dbReference type="PANTHER" id="PTHR43691:SF11">
    <property type="entry name" value="FI09636P-RELATED"/>
    <property type="match status" value="1"/>
</dbReference>
<organism evidence="5 6">
    <name type="scientific">Hominifimenecus microfluidus</name>
    <dbReference type="NCBI Taxonomy" id="2885348"/>
    <lineage>
        <taxon>Bacteria</taxon>
        <taxon>Bacillati</taxon>
        <taxon>Bacillota</taxon>
        <taxon>Clostridia</taxon>
        <taxon>Lachnospirales</taxon>
        <taxon>Lachnospiraceae</taxon>
        <taxon>Hominifimenecus</taxon>
    </lineage>
</organism>
<evidence type="ECO:0000256" key="3">
    <source>
        <dbReference type="ARBA" id="ARBA00048447"/>
    </source>
</evidence>
<dbReference type="GO" id="GO:0005829">
    <property type="term" value="C:cytosol"/>
    <property type="evidence" value="ECO:0007669"/>
    <property type="project" value="TreeGrafter"/>
</dbReference>
<dbReference type="SUPFAM" id="SSF53167">
    <property type="entry name" value="Purine and uridine phosphorylases"/>
    <property type="match status" value="1"/>
</dbReference>
<dbReference type="PANTHER" id="PTHR43691">
    <property type="entry name" value="URIDINE PHOSPHORYLASE"/>
    <property type="match status" value="1"/>
</dbReference>
<dbReference type="GO" id="GO:0004850">
    <property type="term" value="F:uridine phosphorylase activity"/>
    <property type="evidence" value="ECO:0007669"/>
    <property type="project" value="UniProtKB-EC"/>
</dbReference>
<dbReference type="RefSeq" id="WP_117761132.1">
    <property type="nucleotide sequence ID" value="NZ_JAJEQR010000014.1"/>
</dbReference>
<evidence type="ECO:0000256" key="1">
    <source>
        <dbReference type="ARBA" id="ARBA00011888"/>
    </source>
</evidence>
<protein>
    <recommendedName>
        <fullName evidence="2">Uridine phosphorylase</fullName>
        <ecNumber evidence="1">2.4.2.3</ecNumber>
    </recommendedName>
</protein>
<evidence type="ECO:0000259" key="4">
    <source>
        <dbReference type="Pfam" id="PF01048"/>
    </source>
</evidence>
<dbReference type="InterPro" id="IPR035994">
    <property type="entry name" value="Nucleoside_phosphorylase_sf"/>
</dbReference>
<dbReference type="CDD" id="cd09007">
    <property type="entry name" value="NP-I_spr0068"/>
    <property type="match status" value="1"/>
</dbReference>
<sequence>MDTTIFQKFYEEKTALINPTDCTKPIDNFPEVCISTFSKNIIDKFISLNSVQKIAELYTANGVNPVYKINYKGKEIAFYLSLVGASACVSGLEEIIALGAKKIILFGSCGILNDSVKDKIIIPTSAVRDEGTSYHYIPANQELSVNPEYINTLISCLDKYNCPYITGKSWTTDGIYRETLGIINDRKAQGCITVELEFSAALAVCTFRNIPFLQFLYGADCLDNDTWDIRDLCEYGLSKAEKLMFLALECGIAL</sequence>
<comment type="caution">
    <text evidence="5">The sequence shown here is derived from an EMBL/GenBank/DDBJ whole genome shotgun (WGS) entry which is preliminary data.</text>
</comment>
<accession>A0AAE3E9F7</accession>
<dbReference type="AlphaFoldDB" id="A0AAE3E9F7"/>
<dbReference type="GO" id="GO:0004731">
    <property type="term" value="F:purine-nucleoside phosphorylase activity"/>
    <property type="evidence" value="ECO:0007669"/>
    <property type="project" value="TreeGrafter"/>
</dbReference>
<dbReference type="InterPro" id="IPR000845">
    <property type="entry name" value="Nucleoside_phosphorylase_d"/>
</dbReference>
<dbReference type="Pfam" id="PF01048">
    <property type="entry name" value="PNP_UDP_1"/>
    <property type="match status" value="1"/>
</dbReference>
<proteinExistence type="predicted"/>
<dbReference type="GO" id="GO:0006152">
    <property type="term" value="P:purine nucleoside catabolic process"/>
    <property type="evidence" value="ECO:0007669"/>
    <property type="project" value="TreeGrafter"/>
</dbReference>
<gene>
    <name evidence="5" type="ORF">LKD81_06365</name>
</gene>
<reference evidence="5" key="1">
    <citation type="submission" date="2021-10" db="EMBL/GenBank/DDBJ databases">
        <title>Anaerobic single-cell dispensing facilitates the cultivation of human gut bacteria.</title>
        <authorList>
            <person name="Afrizal A."/>
        </authorList>
    </citation>
    <scope>NUCLEOTIDE SEQUENCE</scope>
    <source>
        <strain evidence="5">CLA-AA-H215</strain>
    </source>
</reference>
<dbReference type="Gene3D" id="3.40.50.1580">
    <property type="entry name" value="Nucleoside phosphorylase domain"/>
    <property type="match status" value="1"/>
</dbReference>
<evidence type="ECO:0000313" key="5">
    <source>
        <dbReference type="EMBL" id="MCC2230624.1"/>
    </source>
</evidence>
<name>A0AAE3E9F7_9FIRM</name>
<dbReference type="Proteomes" id="UP001198182">
    <property type="component" value="Unassembled WGS sequence"/>
</dbReference>
<evidence type="ECO:0000256" key="2">
    <source>
        <dbReference type="ARBA" id="ARBA00021980"/>
    </source>
</evidence>
<evidence type="ECO:0000313" key="6">
    <source>
        <dbReference type="Proteomes" id="UP001198182"/>
    </source>
</evidence>
<keyword evidence="6" id="KW-1185">Reference proteome</keyword>